<dbReference type="EMBL" id="CP041695">
    <property type="protein sequence ID" value="QDP78199.1"/>
    <property type="molecule type" value="Genomic_DNA"/>
</dbReference>
<dbReference type="Proteomes" id="UP000317039">
    <property type="component" value="Chromosome"/>
</dbReference>
<reference evidence="2 3" key="1">
    <citation type="submission" date="2019-07" db="EMBL/GenBank/DDBJ databases">
        <title>Complete Genome Sequence and Methylome Analysis of Nocardia otitidis-caviarum NEB252.</title>
        <authorList>
            <person name="Fomenkov A."/>
            <person name="Anton B.P."/>
            <person name="Vincze T."/>
            <person name="Roberts R.J."/>
        </authorList>
    </citation>
    <scope>NUCLEOTIDE SEQUENCE [LARGE SCALE GENOMIC DNA]</scope>
    <source>
        <strain evidence="2 3">NEB252</strain>
    </source>
</reference>
<organism evidence="2 3">
    <name type="scientific">Nocardia otitidiscaviarum</name>
    <dbReference type="NCBI Taxonomy" id="1823"/>
    <lineage>
        <taxon>Bacteria</taxon>
        <taxon>Bacillati</taxon>
        <taxon>Actinomycetota</taxon>
        <taxon>Actinomycetes</taxon>
        <taxon>Mycobacteriales</taxon>
        <taxon>Nocardiaceae</taxon>
        <taxon>Nocardia</taxon>
    </lineage>
</organism>
<sequence length="217" mass="24072">MTTEQIRRLEGAMVDGRRWRVGTHRTTVVEQPGLGAMAQRVVWAAFDADGAVVTSFRIDNDGAYLDIEGAALELPDDALVGVAHPLHLGDARARWRAVYSERGLAQPFAQLDRDVYACTAAEAASNRLARFDNRRVATARVFGLQRFGWVLADRWAHRRVDARHDVTLTLDRGIRGGFHDDPDELRIFGVEVSGGVFGALEPVAASELLRQLERLSR</sequence>
<accession>A0A516NH17</accession>
<dbReference type="GeneID" id="80331758"/>
<feature type="domain" description="DUF4132" evidence="1">
    <location>
        <begin position="2"/>
        <end position="149"/>
    </location>
</feature>
<name>A0A516NH17_9NOCA</name>
<dbReference type="RefSeq" id="WP_143979816.1">
    <property type="nucleotide sequence ID" value="NZ_CP041695.1"/>
</dbReference>
<evidence type="ECO:0000313" key="2">
    <source>
        <dbReference type="EMBL" id="QDP78199.1"/>
    </source>
</evidence>
<dbReference type="KEGG" id="nod:FOH10_05045"/>
<gene>
    <name evidence="2" type="ORF">FOH10_05045</name>
</gene>
<protein>
    <submittedName>
        <fullName evidence="2">DUF4132 domain-containing protein</fullName>
    </submittedName>
</protein>
<dbReference type="AlphaFoldDB" id="A0A516NH17"/>
<evidence type="ECO:0000313" key="3">
    <source>
        <dbReference type="Proteomes" id="UP000317039"/>
    </source>
</evidence>
<dbReference type="InterPro" id="IPR025406">
    <property type="entry name" value="DUF4132"/>
</dbReference>
<dbReference type="Pfam" id="PF13569">
    <property type="entry name" value="DUF4132"/>
    <property type="match status" value="1"/>
</dbReference>
<evidence type="ECO:0000259" key="1">
    <source>
        <dbReference type="Pfam" id="PF13569"/>
    </source>
</evidence>
<proteinExistence type="predicted"/>